<gene>
    <name evidence="8" type="ORF">PODLI_1B040174</name>
</gene>
<dbReference type="GO" id="GO:0046983">
    <property type="term" value="F:protein dimerization activity"/>
    <property type="evidence" value="ECO:0007669"/>
    <property type="project" value="InterPro"/>
</dbReference>
<organism evidence="8 9">
    <name type="scientific">Podarcis lilfordi</name>
    <name type="common">Lilford's wall lizard</name>
    <dbReference type="NCBI Taxonomy" id="74358"/>
    <lineage>
        <taxon>Eukaryota</taxon>
        <taxon>Metazoa</taxon>
        <taxon>Chordata</taxon>
        <taxon>Craniata</taxon>
        <taxon>Vertebrata</taxon>
        <taxon>Euteleostomi</taxon>
        <taxon>Lepidosauria</taxon>
        <taxon>Squamata</taxon>
        <taxon>Bifurcata</taxon>
        <taxon>Unidentata</taxon>
        <taxon>Episquamata</taxon>
        <taxon>Laterata</taxon>
        <taxon>Lacertibaenia</taxon>
        <taxon>Lacertidae</taxon>
        <taxon>Podarcis</taxon>
    </lineage>
</organism>
<dbReference type="Proteomes" id="UP001178461">
    <property type="component" value="Chromosome 14"/>
</dbReference>
<accession>A0AA35LB62</accession>
<dbReference type="GO" id="GO:0032525">
    <property type="term" value="P:somite rostral/caudal axis specification"/>
    <property type="evidence" value="ECO:0007669"/>
    <property type="project" value="TreeGrafter"/>
</dbReference>
<evidence type="ECO:0000256" key="2">
    <source>
        <dbReference type="ARBA" id="ARBA00023015"/>
    </source>
</evidence>
<dbReference type="SUPFAM" id="SSF47459">
    <property type="entry name" value="HLH, helix-loop-helix DNA-binding domain"/>
    <property type="match status" value="1"/>
</dbReference>
<dbReference type="InterPro" id="IPR036638">
    <property type="entry name" value="HLH_DNA-bd_sf"/>
</dbReference>
<evidence type="ECO:0000313" key="9">
    <source>
        <dbReference type="Proteomes" id="UP001178461"/>
    </source>
</evidence>
<feature type="compositionally biased region" description="Basic residues" evidence="6">
    <location>
        <begin position="15"/>
        <end position="27"/>
    </location>
</feature>
<evidence type="ECO:0000256" key="3">
    <source>
        <dbReference type="ARBA" id="ARBA00023125"/>
    </source>
</evidence>
<name>A0AA35LB62_9SAUR</name>
<evidence type="ECO:0000256" key="5">
    <source>
        <dbReference type="ARBA" id="ARBA00023242"/>
    </source>
</evidence>
<dbReference type="InterPro" id="IPR040259">
    <property type="entry name" value="Mesogenin/MesP"/>
</dbReference>
<evidence type="ECO:0000313" key="8">
    <source>
        <dbReference type="EMBL" id="CAI5792553.1"/>
    </source>
</evidence>
<dbReference type="Gene3D" id="4.10.280.10">
    <property type="entry name" value="Helix-loop-helix DNA-binding domain"/>
    <property type="match status" value="1"/>
</dbReference>
<dbReference type="GO" id="GO:0001707">
    <property type="term" value="P:mesoderm formation"/>
    <property type="evidence" value="ECO:0007669"/>
    <property type="project" value="TreeGrafter"/>
</dbReference>
<sequence length="286" mass="30276">MRRWASRRCQFTPSGRHKGRRPPRRPPRASSAAAMAHGYPTAPLGSPALELPSFWAAQPQPQPQHPTWGWPDGSSSASPASSPDSCGFSPSPCPWSSAGLGTRKGSGSGSSGRRARLGLGQRQSASQREKHRMRRLAQALHTLRLYLPASVAPAGQSLTKIETLRLASRYIAHLSEQLGLSEEALTRAARRPPTAPDPLAWSRGLQQDPLDASCCCSSPVSPSAPWLLGSPSCSGTGAPAESSTDGGGRIEPPWTAELAELDLSSQILPDELVAFLEGFLPPASQG</sequence>
<feature type="region of interest" description="Disordered" evidence="6">
    <location>
        <begin position="233"/>
        <end position="252"/>
    </location>
</feature>
<dbReference type="EMBL" id="OX395139">
    <property type="protein sequence ID" value="CAI5792553.1"/>
    <property type="molecule type" value="Genomic_DNA"/>
</dbReference>
<protein>
    <submittedName>
        <fullName evidence="8">Posterior 1-like</fullName>
    </submittedName>
</protein>
<dbReference type="GO" id="GO:0000981">
    <property type="term" value="F:DNA-binding transcription factor activity, RNA polymerase II-specific"/>
    <property type="evidence" value="ECO:0007669"/>
    <property type="project" value="TreeGrafter"/>
</dbReference>
<evidence type="ECO:0000256" key="6">
    <source>
        <dbReference type="SAM" id="MobiDB-lite"/>
    </source>
</evidence>
<dbReference type="PROSITE" id="PS50888">
    <property type="entry name" value="BHLH"/>
    <property type="match status" value="1"/>
</dbReference>
<dbReference type="GO" id="GO:0000978">
    <property type="term" value="F:RNA polymerase II cis-regulatory region sequence-specific DNA binding"/>
    <property type="evidence" value="ECO:0007669"/>
    <property type="project" value="TreeGrafter"/>
</dbReference>
<dbReference type="Pfam" id="PF00010">
    <property type="entry name" value="HLH"/>
    <property type="match status" value="1"/>
</dbReference>
<proteinExistence type="predicted"/>
<feature type="domain" description="BHLH" evidence="7">
    <location>
        <begin position="120"/>
        <end position="174"/>
    </location>
</feature>
<dbReference type="InterPro" id="IPR011598">
    <property type="entry name" value="bHLH_dom"/>
</dbReference>
<dbReference type="AlphaFoldDB" id="A0AA35LB62"/>
<keyword evidence="4" id="KW-0804">Transcription</keyword>
<evidence type="ECO:0000259" key="7">
    <source>
        <dbReference type="PROSITE" id="PS50888"/>
    </source>
</evidence>
<keyword evidence="5" id="KW-0539">Nucleus</keyword>
<feature type="region of interest" description="Disordered" evidence="6">
    <location>
        <begin position="1"/>
        <end position="133"/>
    </location>
</feature>
<evidence type="ECO:0000256" key="1">
    <source>
        <dbReference type="ARBA" id="ARBA00022473"/>
    </source>
</evidence>
<keyword evidence="1" id="KW-0217">Developmental protein</keyword>
<reference evidence="8" key="1">
    <citation type="submission" date="2022-12" db="EMBL/GenBank/DDBJ databases">
        <authorList>
            <person name="Alioto T."/>
            <person name="Alioto T."/>
            <person name="Gomez Garrido J."/>
        </authorList>
    </citation>
    <scope>NUCLEOTIDE SEQUENCE</scope>
</reference>
<dbReference type="PANTHER" id="PTHR20937:SF6">
    <property type="entry name" value="MESODERM POSTERIOR PROTEIN 1"/>
    <property type="match status" value="1"/>
</dbReference>
<keyword evidence="9" id="KW-1185">Reference proteome</keyword>
<keyword evidence="3" id="KW-0238">DNA-binding</keyword>
<feature type="compositionally biased region" description="Low complexity" evidence="6">
    <location>
        <begin position="65"/>
        <end position="85"/>
    </location>
</feature>
<dbReference type="GO" id="GO:0005634">
    <property type="term" value="C:nucleus"/>
    <property type="evidence" value="ECO:0007669"/>
    <property type="project" value="TreeGrafter"/>
</dbReference>
<dbReference type="PANTHER" id="PTHR20937">
    <property type="entry name" value="IP14615P"/>
    <property type="match status" value="1"/>
</dbReference>
<keyword evidence="2" id="KW-0805">Transcription regulation</keyword>
<dbReference type="GO" id="GO:0003007">
    <property type="term" value="P:heart morphogenesis"/>
    <property type="evidence" value="ECO:0007669"/>
    <property type="project" value="TreeGrafter"/>
</dbReference>
<dbReference type="SMART" id="SM00353">
    <property type="entry name" value="HLH"/>
    <property type="match status" value="1"/>
</dbReference>
<evidence type="ECO:0000256" key="4">
    <source>
        <dbReference type="ARBA" id="ARBA00023163"/>
    </source>
</evidence>